<name>M0AAN8_9EURY</name>
<proteinExistence type="predicted"/>
<dbReference type="Gene3D" id="2.30.30.110">
    <property type="match status" value="1"/>
</dbReference>
<gene>
    <name evidence="1" type="ORF">C483_03075</name>
</gene>
<keyword evidence="2" id="KW-1185">Reference proteome</keyword>
<evidence type="ECO:0008006" key="3">
    <source>
        <dbReference type="Google" id="ProtNLM"/>
    </source>
</evidence>
<comment type="caution">
    <text evidence="1">The sequence shown here is derived from an EMBL/GenBank/DDBJ whole genome shotgun (WGS) entry which is preliminary data.</text>
</comment>
<dbReference type="Pfam" id="PF02452">
    <property type="entry name" value="PemK_toxin"/>
    <property type="match status" value="1"/>
</dbReference>
<dbReference type="SUPFAM" id="SSF50118">
    <property type="entry name" value="Cell growth inhibitor/plasmid maintenance toxic component"/>
    <property type="match status" value="1"/>
</dbReference>
<dbReference type="RefSeq" id="WP_006651869.1">
    <property type="nucleotide sequence ID" value="NZ_AOIM01000011.1"/>
</dbReference>
<dbReference type="OrthoDB" id="315488at2157"/>
<evidence type="ECO:0000313" key="2">
    <source>
        <dbReference type="Proteomes" id="UP000011519"/>
    </source>
</evidence>
<reference evidence="1 2" key="1">
    <citation type="journal article" date="2014" name="PLoS Genet.">
        <title>Phylogenetically driven sequencing of extremely halophilic archaea reveals strategies for static and dynamic osmo-response.</title>
        <authorList>
            <person name="Becker E.A."/>
            <person name="Seitzer P.M."/>
            <person name="Tritt A."/>
            <person name="Larsen D."/>
            <person name="Krusor M."/>
            <person name="Yao A.I."/>
            <person name="Wu D."/>
            <person name="Madern D."/>
            <person name="Eisen J.A."/>
            <person name="Darling A.E."/>
            <person name="Facciotti M.T."/>
        </authorList>
    </citation>
    <scope>NUCLEOTIDE SEQUENCE [LARGE SCALE GENOMIC DNA]</scope>
    <source>
        <strain evidence="1 2">JCM 10989</strain>
    </source>
</reference>
<dbReference type="InterPro" id="IPR003477">
    <property type="entry name" value="PemK-like"/>
</dbReference>
<dbReference type="InterPro" id="IPR011067">
    <property type="entry name" value="Plasmid_toxin/cell-grow_inhib"/>
</dbReference>
<dbReference type="Proteomes" id="UP000011519">
    <property type="component" value="Unassembled WGS sequence"/>
</dbReference>
<sequence length="118" mass="12855">MAERGDVVWAPDPFKSGSGNPRPWLVVSADRLPYPNEESIAVAFTTQSHHPGSFAVPSKAWVRGEPQTQSYVLPWTVATLKDETHIVGVQGTISDEFADHVTTTLSSYLSPSTDVEDT</sequence>
<dbReference type="STRING" id="1227493.C483_03075"/>
<dbReference type="GO" id="GO:0003677">
    <property type="term" value="F:DNA binding"/>
    <property type="evidence" value="ECO:0007669"/>
    <property type="project" value="InterPro"/>
</dbReference>
<accession>M0AAN8</accession>
<dbReference type="EMBL" id="AOIM01000011">
    <property type="protein sequence ID" value="ELY94408.1"/>
    <property type="molecule type" value="Genomic_DNA"/>
</dbReference>
<protein>
    <recommendedName>
        <fullName evidence="3">PemK family protein</fullName>
    </recommendedName>
</protein>
<dbReference type="AlphaFoldDB" id="M0AAN8"/>
<evidence type="ECO:0000313" key="1">
    <source>
        <dbReference type="EMBL" id="ELY94408.1"/>
    </source>
</evidence>
<organism evidence="1 2">
    <name type="scientific">Natrialba hulunbeirensis JCM 10989</name>
    <dbReference type="NCBI Taxonomy" id="1227493"/>
    <lineage>
        <taxon>Archaea</taxon>
        <taxon>Methanobacteriati</taxon>
        <taxon>Methanobacteriota</taxon>
        <taxon>Stenosarchaea group</taxon>
        <taxon>Halobacteria</taxon>
        <taxon>Halobacteriales</taxon>
        <taxon>Natrialbaceae</taxon>
        <taxon>Natrialba</taxon>
    </lineage>
</organism>